<dbReference type="PROSITE" id="PS50995">
    <property type="entry name" value="HTH_MARR_2"/>
    <property type="match status" value="1"/>
</dbReference>
<dbReference type="PANTHER" id="PTHR42756">
    <property type="entry name" value="TRANSCRIPTIONAL REGULATOR, MARR"/>
    <property type="match status" value="1"/>
</dbReference>
<dbReference type="PRINTS" id="PR00598">
    <property type="entry name" value="HTHMARR"/>
</dbReference>
<evidence type="ECO:0000313" key="6">
    <source>
        <dbReference type="Proteomes" id="UP000654345"/>
    </source>
</evidence>
<keyword evidence="1" id="KW-0805">Transcription regulation</keyword>
<evidence type="ECO:0000256" key="1">
    <source>
        <dbReference type="ARBA" id="ARBA00023015"/>
    </source>
</evidence>
<accession>A0ABQ3V0Y8</accession>
<organism evidence="5 6">
    <name type="scientific">Ktedonobacter robiniae</name>
    <dbReference type="NCBI Taxonomy" id="2778365"/>
    <lineage>
        <taxon>Bacteria</taxon>
        <taxon>Bacillati</taxon>
        <taxon>Chloroflexota</taxon>
        <taxon>Ktedonobacteria</taxon>
        <taxon>Ktedonobacterales</taxon>
        <taxon>Ktedonobacteraceae</taxon>
        <taxon>Ktedonobacter</taxon>
    </lineage>
</organism>
<dbReference type="Proteomes" id="UP000654345">
    <property type="component" value="Unassembled WGS sequence"/>
</dbReference>
<dbReference type="CDD" id="cd00090">
    <property type="entry name" value="HTH_ARSR"/>
    <property type="match status" value="1"/>
</dbReference>
<keyword evidence="2" id="KW-0238">DNA-binding</keyword>
<gene>
    <name evidence="5" type="ORF">KSB_71110</name>
</gene>
<dbReference type="RefSeq" id="WP_201374897.1">
    <property type="nucleotide sequence ID" value="NZ_BNJG01000003.1"/>
</dbReference>
<keyword evidence="3" id="KW-0804">Transcription</keyword>
<evidence type="ECO:0000256" key="2">
    <source>
        <dbReference type="ARBA" id="ARBA00023125"/>
    </source>
</evidence>
<dbReference type="InterPro" id="IPR036388">
    <property type="entry name" value="WH-like_DNA-bd_sf"/>
</dbReference>
<dbReference type="PANTHER" id="PTHR42756:SF1">
    <property type="entry name" value="TRANSCRIPTIONAL REPRESSOR OF EMRAB OPERON"/>
    <property type="match status" value="1"/>
</dbReference>
<dbReference type="SUPFAM" id="SSF46785">
    <property type="entry name" value="Winged helix' DNA-binding domain"/>
    <property type="match status" value="1"/>
</dbReference>
<proteinExistence type="predicted"/>
<feature type="domain" description="HTH marR-type" evidence="4">
    <location>
        <begin position="9"/>
        <end position="148"/>
    </location>
</feature>
<evidence type="ECO:0000256" key="3">
    <source>
        <dbReference type="ARBA" id="ARBA00023163"/>
    </source>
</evidence>
<dbReference type="SMART" id="SM00347">
    <property type="entry name" value="HTH_MARR"/>
    <property type="match status" value="1"/>
</dbReference>
<keyword evidence="6" id="KW-1185">Reference proteome</keyword>
<name>A0ABQ3V0Y8_9CHLR</name>
<reference evidence="5 6" key="1">
    <citation type="journal article" date="2021" name="Int. J. Syst. Evol. Microbiol.">
        <title>Reticulibacter mediterranei gen. nov., sp. nov., within the new family Reticulibacteraceae fam. nov., and Ktedonospora formicarum gen. nov., sp. nov., Ktedonobacter robiniae sp. nov., Dictyobacter formicarum sp. nov. and Dictyobacter arantiisoli sp. nov., belonging to the class Ktedonobacteria.</title>
        <authorList>
            <person name="Yabe S."/>
            <person name="Zheng Y."/>
            <person name="Wang C.M."/>
            <person name="Sakai Y."/>
            <person name="Abe K."/>
            <person name="Yokota A."/>
            <person name="Donadio S."/>
            <person name="Cavaletti L."/>
            <person name="Monciardini P."/>
        </authorList>
    </citation>
    <scope>NUCLEOTIDE SEQUENCE [LARGE SCALE GENOMIC DNA]</scope>
    <source>
        <strain evidence="5 6">SOSP1-30</strain>
    </source>
</reference>
<dbReference type="InterPro" id="IPR011991">
    <property type="entry name" value="ArsR-like_HTH"/>
</dbReference>
<evidence type="ECO:0000259" key="4">
    <source>
        <dbReference type="PROSITE" id="PS50995"/>
    </source>
</evidence>
<dbReference type="InterPro" id="IPR036390">
    <property type="entry name" value="WH_DNA-bd_sf"/>
</dbReference>
<dbReference type="Gene3D" id="1.10.10.10">
    <property type="entry name" value="Winged helix-like DNA-binding domain superfamily/Winged helix DNA-binding domain"/>
    <property type="match status" value="1"/>
</dbReference>
<dbReference type="Pfam" id="PF12802">
    <property type="entry name" value="MarR_2"/>
    <property type="match status" value="1"/>
</dbReference>
<comment type="caution">
    <text evidence="5">The sequence shown here is derived from an EMBL/GenBank/DDBJ whole genome shotgun (WGS) entry which is preliminary data.</text>
</comment>
<sequence length="167" mass="18868">MDSDTNATARKLAQSLMQFNKTFMQFHRSELHQNFAGCKPSEVGVLFAIRHGVQGNGRPIKVSEISKHMHVTSPTITQLLNSLEANGLVERHTDPTDRRAVGIALTEHGEQLALKAENVLFETFQNLSEYLGDQQSNQLADLLIKAFQYFNERDTNGYFFPWKGEEA</sequence>
<dbReference type="EMBL" id="BNJG01000003">
    <property type="protein sequence ID" value="GHO58636.1"/>
    <property type="molecule type" value="Genomic_DNA"/>
</dbReference>
<dbReference type="InterPro" id="IPR000835">
    <property type="entry name" value="HTH_MarR-typ"/>
</dbReference>
<protein>
    <recommendedName>
        <fullName evidence="4">HTH marR-type domain-containing protein</fullName>
    </recommendedName>
</protein>
<evidence type="ECO:0000313" key="5">
    <source>
        <dbReference type="EMBL" id="GHO58636.1"/>
    </source>
</evidence>